<reference evidence="12" key="1">
    <citation type="journal article" date="2019" name="Int. J. Syst. Evol. Microbiol.">
        <title>The Global Catalogue of Microorganisms (GCM) 10K type strain sequencing project: providing services to taxonomists for standard genome sequencing and annotation.</title>
        <authorList>
            <consortium name="The Broad Institute Genomics Platform"/>
            <consortium name="The Broad Institute Genome Sequencing Center for Infectious Disease"/>
            <person name="Wu L."/>
            <person name="Ma J."/>
        </authorList>
    </citation>
    <scope>NUCLEOTIDE SEQUENCE [LARGE SCALE GENOMIC DNA]</scope>
    <source>
        <strain evidence="12">JCM 9092</strain>
    </source>
</reference>
<gene>
    <name evidence="11" type="ORF">GCM10010449_32050</name>
</gene>
<keyword evidence="4" id="KW-0808">Transferase</keyword>
<evidence type="ECO:0000256" key="5">
    <source>
        <dbReference type="ARBA" id="ARBA00023268"/>
    </source>
</evidence>
<evidence type="ECO:0000256" key="8">
    <source>
        <dbReference type="SAM" id="MobiDB-lite"/>
    </source>
</evidence>
<protein>
    <submittedName>
        <fullName evidence="11">Transglycosylase domain-containing protein</fullName>
    </submittedName>
</protein>
<accession>A0ABP6MJR0</accession>
<feature type="region of interest" description="Disordered" evidence="8">
    <location>
        <begin position="1"/>
        <end position="35"/>
    </location>
</feature>
<dbReference type="PANTHER" id="PTHR32282">
    <property type="entry name" value="BINDING PROTEIN TRANSPEPTIDASE, PUTATIVE-RELATED"/>
    <property type="match status" value="1"/>
</dbReference>
<feature type="transmembrane region" description="Helical" evidence="9">
    <location>
        <begin position="113"/>
        <end position="134"/>
    </location>
</feature>
<dbReference type="PANTHER" id="PTHR32282:SF34">
    <property type="entry name" value="PENICILLIN-BINDING PROTEIN 1A"/>
    <property type="match status" value="1"/>
</dbReference>
<feature type="region of interest" description="Disordered" evidence="8">
    <location>
        <begin position="512"/>
        <end position="541"/>
    </location>
</feature>
<dbReference type="InterPro" id="IPR023346">
    <property type="entry name" value="Lysozyme-like_dom_sf"/>
</dbReference>
<dbReference type="Proteomes" id="UP001501637">
    <property type="component" value="Unassembled WGS sequence"/>
</dbReference>
<keyword evidence="9" id="KW-0472">Membrane</keyword>
<evidence type="ECO:0000256" key="6">
    <source>
        <dbReference type="ARBA" id="ARBA00034000"/>
    </source>
</evidence>
<dbReference type="InterPro" id="IPR050396">
    <property type="entry name" value="Glycosyltr_51/Transpeptidase"/>
</dbReference>
<dbReference type="SUPFAM" id="SSF56601">
    <property type="entry name" value="beta-lactamase/transpeptidase-like"/>
    <property type="match status" value="1"/>
</dbReference>
<comment type="caution">
    <text evidence="11">The sequence shown here is derived from an EMBL/GenBank/DDBJ whole genome shotgun (WGS) entry which is preliminary data.</text>
</comment>
<dbReference type="SUPFAM" id="SSF53955">
    <property type="entry name" value="Lysozyme-like"/>
    <property type="match status" value="1"/>
</dbReference>
<organism evidence="11 12">
    <name type="scientific">Streptomyces rectiviolaceus</name>
    <dbReference type="NCBI Taxonomy" id="332591"/>
    <lineage>
        <taxon>Bacteria</taxon>
        <taxon>Bacillati</taxon>
        <taxon>Actinomycetota</taxon>
        <taxon>Actinomycetes</taxon>
        <taxon>Kitasatosporales</taxon>
        <taxon>Streptomycetaceae</taxon>
        <taxon>Streptomyces</taxon>
    </lineage>
</organism>
<evidence type="ECO:0000256" key="1">
    <source>
        <dbReference type="ARBA" id="ARBA00022645"/>
    </source>
</evidence>
<feature type="region of interest" description="Disordered" evidence="8">
    <location>
        <begin position="52"/>
        <end position="88"/>
    </location>
</feature>
<dbReference type="EMBL" id="BAAAUG010000046">
    <property type="protein sequence ID" value="GAA3106682.1"/>
    <property type="molecule type" value="Genomic_DNA"/>
</dbReference>
<keyword evidence="12" id="KW-1185">Reference proteome</keyword>
<keyword evidence="2" id="KW-0645">Protease</keyword>
<evidence type="ECO:0000256" key="2">
    <source>
        <dbReference type="ARBA" id="ARBA00022670"/>
    </source>
</evidence>
<feature type="compositionally biased region" description="Polar residues" evidence="8">
    <location>
        <begin position="57"/>
        <end position="66"/>
    </location>
</feature>
<evidence type="ECO:0000256" key="9">
    <source>
        <dbReference type="SAM" id="Phobius"/>
    </source>
</evidence>
<keyword evidence="9" id="KW-1133">Transmembrane helix</keyword>
<comment type="catalytic activity">
    <reaction evidence="7">
        <text>[GlcNAc-(1-&gt;4)-Mur2Ac(oyl-L-Ala-gamma-D-Glu-L-Lys-D-Ala-D-Ala)](n)-di-trans,octa-cis-undecaprenyl diphosphate + beta-D-GlcNAc-(1-&gt;4)-Mur2Ac(oyl-L-Ala-gamma-D-Glu-L-Lys-D-Ala-D-Ala)-di-trans,octa-cis-undecaprenyl diphosphate = [GlcNAc-(1-&gt;4)-Mur2Ac(oyl-L-Ala-gamma-D-Glu-L-Lys-D-Ala-D-Ala)](n+1)-di-trans,octa-cis-undecaprenyl diphosphate + di-trans,octa-cis-undecaprenyl diphosphate + H(+)</text>
        <dbReference type="Rhea" id="RHEA:23708"/>
        <dbReference type="Rhea" id="RHEA-COMP:9602"/>
        <dbReference type="Rhea" id="RHEA-COMP:9603"/>
        <dbReference type="ChEBI" id="CHEBI:15378"/>
        <dbReference type="ChEBI" id="CHEBI:58405"/>
        <dbReference type="ChEBI" id="CHEBI:60033"/>
        <dbReference type="ChEBI" id="CHEBI:78435"/>
        <dbReference type="EC" id="2.4.99.28"/>
    </reaction>
</comment>
<evidence type="ECO:0000256" key="7">
    <source>
        <dbReference type="ARBA" id="ARBA00049902"/>
    </source>
</evidence>
<name>A0ABP6MJR0_9ACTN</name>
<feature type="compositionally biased region" description="Low complexity" evidence="8">
    <location>
        <begin position="512"/>
        <end position="532"/>
    </location>
</feature>
<dbReference type="InterPro" id="IPR036950">
    <property type="entry name" value="PBP_transglycosylase"/>
</dbReference>
<dbReference type="Pfam" id="PF00912">
    <property type="entry name" value="Transgly"/>
    <property type="match status" value="1"/>
</dbReference>
<sequence>MAKGSRHGRALPPSPPPHTVATSPHRRRSRALHLPSPPGCYVPLIRLRPTPAPITPLSPTMGTHTQGKPARKANRKPRNPRARKPLRRRRLIDYPRHGRRGLRRWLPSWRQGLGSLTLVLTALTCLFALVYASVDIPDENAAAQREANVYYWADGTQMVSTGEVNRQNVRLSEIPDAVENAVIAAENDTFYSDSGVSPKGLARAAVNMVRGQETQGGSTITQQYVKNTYLSQDQTVTRKVKEFVIALKVDRKKSKREILQGYLNTSWFGRGAYGIEAAAHAYYGIPARQLNPSQGAALAALLKGAEQYDPSVSRANHRRAEARWEWILDRQVKSGLMKADVRAEFTTFPEPHKESRTTSLGGQTGYLVDVANKYVKQHTGLTDKDLARGGYKIHTTFEKDKVRRLKGAVERAIDSGIDPKKRAADKGVQVGAASVRPADGAIVALYGGADATKHFTNNADTSGVPVGSAFKPFVLASALEHGIRTSAGRGTRWQPASAGSFYDDGGLLRESAAPSVGSGSGSDSGTDGPDSTHPTLRQALSKGGNATYVRLGKDIGLERVRRTAIASGLLEGSMARLEETFPVGTSTPSAIRMAGAYGTFVNRGLRHDPYSVTKVVKDDVTVGGLARPGARRALDPDVADEVADAMRGVGASSVDRPVVAGRTGDQDRLRSAWFTATTEELSTAVTMFRTSPDEPQLLPMSGVGGASSRHGNVFPVRIWRDYVKGDPQSDGSR</sequence>
<evidence type="ECO:0000259" key="10">
    <source>
        <dbReference type="Pfam" id="PF00912"/>
    </source>
</evidence>
<comment type="catalytic activity">
    <reaction evidence="6">
        <text>Preferential cleavage: (Ac)2-L-Lys-D-Ala-|-D-Ala. Also transpeptidation of peptidyl-alanyl moieties that are N-acyl substituents of D-alanine.</text>
        <dbReference type="EC" id="3.4.16.4"/>
    </reaction>
</comment>
<keyword evidence="3" id="KW-0328">Glycosyltransferase</keyword>
<dbReference type="Gene3D" id="3.40.710.10">
    <property type="entry name" value="DD-peptidase/beta-lactamase superfamily"/>
    <property type="match status" value="1"/>
</dbReference>
<keyword evidence="2" id="KW-0378">Hydrolase</keyword>
<dbReference type="InterPro" id="IPR012338">
    <property type="entry name" value="Beta-lactam/transpept-like"/>
</dbReference>
<keyword evidence="9" id="KW-0812">Transmembrane</keyword>
<evidence type="ECO:0000256" key="4">
    <source>
        <dbReference type="ARBA" id="ARBA00022679"/>
    </source>
</evidence>
<feature type="compositionally biased region" description="Basic residues" evidence="8">
    <location>
        <begin position="69"/>
        <end position="88"/>
    </location>
</feature>
<dbReference type="Gene3D" id="1.10.3810.10">
    <property type="entry name" value="Biosynthetic peptidoglycan transglycosylase-like"/>
    <property type="match status" value="1"/>
</dbReference>
<keyword evidence="5" id="KW-0511">Multifunctional enzyme</keyword>
<proteinExistence type="predicted"/>
<dbReference type="InterPro" id="IPR001264">
    <property type="entry name" value="Glyco_trans_51"/>
</dbReference>
<evidence type="ECO:0000313" key="12">
    <source>
        <dbReference type="Proteomes" id="UP001501637"/>
    </source>
</evidence>
<keyword evidence="1" id="KW-0121">Carboxypeptidase</keyword>
<evidence type="ECO:0000256" key="3">
    <source>
        <dbReference type="ARBA" id="ARBA00022676"/>
    </source>
</evidence>
<evidence type="ECO:0000313" key="11">
    <source>
        <dbReference type="EMBL" id="GAA3106682.1"/>
    </source>
</evidence>
<feature type="domain" description="Glycosyl transferase family 51" evidence="10">
    <location>
        <begin position="159"/>
        <end position="330"/>
    </location>
</feature>